<sequence length="220" mass="23971">MSLIAVRDAAERLGVSPRQVQHLVAQGELTSLARGVIDSESIDRFLAVRGQQRTRPWLPETAWGAVAILSGLVASWMGETQRSRLKARMRSMSAADLVERTRERADVVQYAGHSSVAERLKQRIVDTSVARSRLGLADANMVDGYVDANKLDELVRRFGLVRDTSGLITLRTTTFPTGTITRIAAADTVLTALDLAGSLDTRERTAGMDALTDALEKPRG</sequence>
<comment type="caution">
    <text evidence="1">The sequence shown here is derived from an EMBL/GenBank/DDBJ whole genome shotgun (WGS) entry which is preliminary data.</text>
</comment>
<evidence type="ECO:0008006" key="3">
    <source>
        <dbReference type="Google" id="ProtNLM"/>
    </source>
</evidence>
<name>A0ABN2JJS5_9MICO</name>
<evidence type="ECO:0000313" key="1">
    <source>
        <dbReference type="EMBL" id="GAA1729792.1"/>
    </source>
</evidence>
<proteinExistence type="predicted"/>
<keyword evidence="2" id="KW-1185">Reference proteome</keyword>
<evidence type="ECO:0000313" key="2">
    <source>
        <dbReference type="Proteomes" id="UP001501138"/>
    </source>
</evidence>
<dbReference type="Proteomes" id="UP001501138">
    <property type="component" value="Unassembled WGS sequence"/>
</dbReference>
<organism evidence="1 2">
    <name type="scientific">Isoptericola hypogeus</name>
    <dbReference type="NCBI Taxonomy" id="300179"/>
    <lineage>
        <taxon>Bacteria</taxon>
        <taxon>Bacillati</taxon>
        <taxon>Actinomycetota</taxon>
        <taxon>Actinomycetes</taxon>
        <taxon>Micrococcales</taxon>
        <taxon>Promicromonosporaceae</taxon>
        <taxon>Isoptericola</taxon>
    </lineage>
</organism>
<gene>
    <name evidence="1" type="ORF">GCM10009809_26690</name>
</gene>
<protein>
    <recommendedName>
        <fullName evidence="3">Excisionase family DNA binding protein</fullName>
    </recommendedName>
</protein>
<dbReference type="EMBL" id="BAAAPM010000005">
    <property type="protein sequence ID" value="GAA1729792.1"/>
    <property type="molecule type" value="Genomic_DNA"/>
</dbReference>
<reference evidence="1 2" key="1">
    <citation type="journal article" date="2019" name="Int. J. Syst. Evol. Microbiol.">
        <title>The Global Catalogue of Microorganisms (GCM) 10K type strain sequencing project: providing services to taxonomists for standard genome sequencing and annotation.</title>
        <authorList>
            <consortium name="The Broad Institute Genomics Platform"/>
            <consortium name="The Broad Institute Genome Sequencing Center for Infectious Disease"/>
            <person name="Wu L."/>
            <person name="Ma J."/>
        </authorList>
    </citation>
    <scope>NUCLEOTIDE SEQUENCE [LARGE SCALE GENOMIC DNA]</scope>
    <source>
        <strain evidence="1 2">JCM 15589</strain>
    </source>
</reference>
<accession>A0ABN2JJS5</accession>